<dbReference type="InterPro" id="IPR015943">
    <property type="entry name" value="WD40/YVTN_repeat-like_dom_sf"/>
</dbReference>
<keyword evidence="1" id="KW-0853">WD repeat</keyword>
<dbReference type="GeneID" id="80883201"/>
<feature type="compositionally biased region" description="Basic and acidic residues" evidence="2">
    <location>
        <begin position="23"/>
        <end position="33"/>
    </location>
</feature>
<dbReference type="PANTHER" id="PTHR43991:SF12">
    <property type="entry name" value="WD REPEAT PROTEIN (AFU_ORTHOLOGUE AFUA_8G05640)"/>
    <property type="match status" value="1"/>
</dbReference>
<feature type="region of interest" description="Disordered" evidence="2">
    <location>
        <begin position="1"/>
        <end position="65"/>
    </location>
</feature>
<comment type="caution">
    <text evidence="3">The sequence shown here is derived from an EMBL/GenBank/DDBJ whole genome shotgun (WGS) entry which is preliminary data.</text>
</comment>
<dbReference type="EMBL" id="JARPMG010000007">
    <property type="protein sequence ID" value="KAJ8099295.1"/>
    <property type="molecule type" value="Genomic_DNA"/>
</dbReference>
<dbReference type="Proteomes" id="UP001217417">
    <property type="component" value="Unassembled WGS sequence"/>
</dbReference>
<dbReference type="RefSeq" id="XP_056042745.1">
    <property type="nucleotide sequence ID" value="XM_056188035.1"/>
</dbReference>
<organism evidence="3 4">
    <name type="scientific">Lipomyces tetrasporus</name>
    <dbReference type="NCBI Taxonomy" id="54092"/>
    <lineage>
        <taxon>Eukaryota</taxon>
        <taxon>Fungi</taxon>
        <taxon>Dikarya</taxon>
        <taxon>Ascomycota</taxon>
        <taxon>Saccharomycotina</taxon>
        <taxon>Lipomycetes</taxon>
        <taxon>Lipomycetales</taxon>
        <taxon>Lipomycetaceae</taxon>
        <taxon>Lipomyces</taxon>
    </lineage>
</organism>
<sequence>MSDNLGGGVSFASAAPTLSARRSRTDATEDGISRNRRSHGHGHGSQRHPSLIPENQYNLLSDDSSDSVYRNNSGLDVADLVRNEYIDGNNTRQGVITTRRPTNYIGLDFLSRDDDHDDEDSIISDEEMFLPQFHEQLLEDPLILNTLEEALTPAGLSLLDQVQVDYFELDAEFRDFLTDMLKNHVIDPDTYYKLSRVRRPNEIMANDVALNAYDMQGIPWPSDNDVAYRARMRRLKTYAGYSNIAGSQDNLLSTVNRRYTDEDIFRFHCLYTAARPQLVHFQLRNLVVPISKNNVYYSDGTSIKSLDSESGNIHGVLERSKSKSAIGLSIRISTMAASAEVAVAGGFSGQYVYKRLDSDEDSTKPTAEGLVTSDMNSITNHADIIQSRTKGTPQAVFSCNDGMVRTLDLDLNKMAAEHQYPWAINCTATSPNGKLRIVVGDAPETMLVDTTSGEIISMISGHKDYSFACAWSNDGYTIATGNQDMTCRVYDFRKFRDPVHILGAQLGAIRSIRFDDSGKYMAMAEPVDYVHVINTRDFSRGQIIDFWGEISGVGFAPYSASADDSLWIGNSDKLVGGIMHFERSNGCLPLGLPALDDLYI</sequence>
<evidence type="ECO:0000256" key="2">
    <source>
        <dbReference type="SAM" id="MobiDB-lite"/>
    </source>
</evidence>
<dbReference type="AlphaFoldDB" id="A0AAD7VSR6"/>
<dbReference type="Pfam" id="PF00400">
    <property type="entry name" value="WD40"/>
    <property type="match status" value="1"/>
</dbReference>
<evidence type="ECO:0008006" key="5">
    <source>
        <dbReference type="Google" id="ProtNLM"/>
    </source>
</evidence>
<feature type="repeat" description="WD" evidence="1">
    <location>
        <begin position="459"/>
        <end position="493"/>
    </location>
</feature>
<dbReference type="PANTHER" id="PTHR43991">
    <property type="entry name" value="WD REPEAT PROTEIN (AFU_ORTHOLOGUE AFUA_8G05640)-RELATED"/>
    <property type="match status" value="1"/>
</dbReference>
<name>A0AAD7VSR6_9ASCO</name>
<accession>A0AAD7VSR6</accession>
<evidence type="ECO:0000256" key="1">
    <source>
        <dbReference type="PROSITE-ProRule" id="PRU00221"/>
    </source>
</evidence>
<evidence type="ECO:0000313" key="4">
    <source>
        <dbReference type="Proteomes" id="UP001217417"/>
    </source>
</evidence>
<dbReference type="SMART" id="SM00320">
    <property type="entry name" value="WD40"/>
    <property type="match status" value="2"/>
</dbReference>
<protein>
    <recommendedName>
        <fullName evidence="5">WD40 repeat-like protein</fullName>
    </recommendedName>
</protein>
<proteinExistence type="predicted"/>
<feature type="compositionally biased region" description="Polar residues" evidence="2">
    <location>
        <begin position="53"/>
        <end position="65"/>
    </location>
</feature>
<evidence type="ECO:0000313" key="3">
    <source>
        <dbReference type="EMBL" id="KAJ8099295.1"/>
    </source>
</evidence>
<keyword evidence="4" id="KW-1185">Reference proteome</keyword>
<dbReference type="PROSITE" id="PS50082">
    <property type="entry name" value="WD_REPEATS_2"/>
    <property type="match status" value="1"/>
</dbReference>
<gene>
    <name evidence="3" type="ORF">POJ06DRAFT_256567</name>
</gene>
<feature type="compositionally biased region" description="Basic residues" evidence="2">
    <location>
        <begin position="34"/>
        <end position="46"/>
    </location>
</feature>
<dbReference type="Gene3D" id="2.130.10.10">
    <property type="entry name" value="YVTN repeat-like/Quinoprotein amine dehydrogenase"/>
    <property type="match status" value="1"/>
</dbReference>
<dbReference type="SUPFAM" id="SSF69322">
    <property type="entry name" value="Tricorn protease domain 2"/>
    <property type="match status" value="1"/>
</dbReference>
<dbReference type="InterPro" id="IPR001680">
    <property type="entry name" value="WD40_rpt"/>
</dbReference>
<reference evidence="3" key="1">
    <citation type="submission" date="2023-03" db="EMBL/GenBank/DDBJ databases">
        <title>Near-Complete genome sequence of Lipomyces tetrasporous NRRL Y-64009, an oleaginous yeast capable of growing on lignocellulosic hydrolysates.</title>
        <authorList>
            <consortium name="Lawrence Berkeley National Laboratory"/>
            <person name="Jagtap S.S."/>
            <person name="Liu J.-J."/>
            <person name="Walukiewicz H.E."/>
            <person name="Pangilinan J."/>
            <person name="Lipzen A."/>
            <person name="Ahrendt S."/>
            <person name="Koriabine M."/>
            <person name="Cobaugh K."/>
            <person name="Salamov A."/>
            <person name="Yoshinaga Y."/>
            <person name="Ng V."/>
            <person name="Daum C."/>
            <person name="Grigoriev I.V."/>
            <person name="Slininger P.J."/>
            <person name="Dien B.S."/>
            <person name="Jin Y.-S."/>
            <person name="Rao C.V."/>
        </authorList>
    </citation>
    <scope>NUCLEOTIDE SEQUENCE</scope>
    <source>
        <strain evidence="3">NRRL Y-64009</strain>
    </source>
</reference>